<organism evidence="1 2">
    <name type="scientific">Chryseobacterium angstadtii</name>
    <dbReference type="NCBI Taxonomy" id="558151"/>
    <lineage>
        <taxon>Bacteria</taxon>
        <taxon>Pseudomonadati</taxon>
        <taxon>Bacteroidota</taxon>
        <taxon>Flavobacteriia</taxon>
        <taxon>Flavobacteriales</taxon>
        <taxon>Weeksellaceae</taxon>
        <taxon>Chryseobacterium group</taxon>
        <taxon>Chryseobacterium</taxon>
    </lineage>
</organism>
<reference evidence="1 2" key="1">
    <citation type="journal article" date="2013" name="Int. J. Syst. Evol. Microbiol.">
        <title>Chryseobacterium angstadtii sp. nov., isolated from a newt tank.</title>
        <authorList>
            <person name="Kirk K.E."/>
            <person name="Hoffman J.A."/>
            <person name="Smith K.A."/>
            <person name="Strahan B.L."/>
            <person name="Failor K.C."/>
            <person name="Krebs J.E."/>
            <person name="Gale A.N."/>
            <person name="Do T.D."/>
            <person name="Sontag T.C."/>
            <person name="Batties A.M."/>
            <person name="Mistiszyn K."/>
            <person name="Newman J.D."/>
        </authorList>
    </citation>
    <scope>NUCLEOTIDE SEQUENCE [LARGE SCALE GENOMIC DNA]</scope>
    <source>
        <strain evidence="1 2">KM</strain>
    </source>
</reference>
<dbReference type="Proteomes" id="UP000036261">
    <property type="component" value="Unassembled WGS sequence"/>
</dbReference>
<dbReference type="PATRIC" id="fig|558151.6.peg.622"/>
<sequence>MKRQSPSEKTVVNNDRIIYLFFKAEKDPSANPKIALQNTQITGGKLKRANIFQRKEIQKGDLIITLEESGGKEVAKRLVKDPFNPELEVFEKEGISKRKISLQSAEFSARFSYSENIQMVKVEKATDDGLQVLFTQKL</sequence>
<accession>A0A0J7IKR9</accession>
<protein>
    <submittedName>
        <fullName evidence="1">Uncharacterized protein</fullName>
    </submittedName>
</protein>
<proteinExistence type="predicted"/>
<dbReference type="AlphaFoldDB" id="A0A0J7IKR9"/>
<gene>
    <name evidence="1" type="ORF">ACM46_02965</name>
</gene>
<evidence type="ECO:0000313" key="1">
    <source>
        <dbReference type="EMBL" id="KMQ66509.1"/>
    </source>
</evidence>
<comment type="caution">
    <text evidence="1">The sequence shown here is derived from an EMBL/GenBank/DDBJ whole genome shotgun (WGS) entry which is preliminary data.</text>
</comment>
<name>A0A0J7IKR9_9FLAO</name>
<keyword evidence="2" id="KW-1185">Reference proteome</keyword>
<evidence type="ECO:0000313" key="2">
    <source>
        <dbReference type="Proteomes" id="UP000036261"/>
    </source>
</evidence>
<dbReference type="EMBL" id="LFND01000001">
    <property type="protein sequence ID" value="KMQ66509.1"/>
    <property type="molecule type" value="Genomic_DNA"/>
</dbReference>